<keyword evidence="1" id="KW-1133">Transmembrane helix</keyword>
<accession>A0A2B0XD56</accession>
<name>A0A2B0XD56_BACAN</name>
<dbReference type="Proteomes" id="UP000222851">
    <property type="component" value="Unassembled WGS sequence"/>
</dbReference>
<keyword evidence="1" id="KW-0472">Membrane</keyword>
<evidence type="ECO:0000313" key="3">
    <source>
        <dbReference type="Proteomes" id="UP000222851"/>
    </source>
</evidence>
<comment type="caution">
    <text evidence="2">The sequence shown here is derived from an EMBL/GenBank/DDBJ whole genome shotgun (WGS) entry which is preliminary data.</text>
</comment>
<dbReference type="AlphaFoldDB" id="A0A2B0XD56"/>
<dbReference type="STRING" id="261594.GBAA_4545"/>
<keyword evidence="1" id="KW-0812">Transmembrane</keyword>
<feature type="transmembrane region" description="Helical" evidence="1">
    <location>
        <begin position="12"/>
        <end position="34"/>
    </location>
</feature>
<evidence type="ECO:0000313" key="2">
    <source>
        <dbReference type="EMBL" id="PFL65192.1"/>
    </source>
</evidence>
<protein>
    <submittedName>
        <fullName evidence="2">DUF3679 domain-containing protein</fullName>
    </submittedName>
</protein>
<sequence>MMGRDDNSLSHFSLLCICSAAICLLMVIAGMALANHGLKSMKGYQQMSYEQIAHMTGTEGAVAELEISGSSFSTIEKQKQLESLRSFNVLEGIGMAIASVSYEVTKFGVDIVVGKVKEIFS</sequence>
<dbReference type="EMBL" id="NUXH01000057">
    <property type="protein sequence ID" value="PFL65192.1"/>
    <property type="molecule type" value="Genomic_DNA"/>
</dbReference>
<reference evidence="2 3" key="1">
    <citation type="submission" date="2017-09" db="EMBL/GenBank/DDBJ databases">
        <title>Large-scale bioinformatics analysis of Bacillus genomes uncovers conserved roles of natural products in bacterial physiology.</title>
        <authorList>
            <consortium name="Agbiome Team Llc"/>
            <person name="Bleich R.M."/>
            <person name="Grubbs K.J."/>
            <person name="Santa Maria K.C."/>
            <person name="Allen S.E."/>
            <person name="Farag S."/>
            <person name="Shank E.A."/>
            <person name="Bowers A."/>
        </authorList>
    </citation>
    <scope>NUCLEOTIDE SEQUENCE [LARGE SCALE GENOMIC DNA]</scope>
    <source>
        <strain evidence="2 3">AFS081271</strain>
    </source>
</reference>
<dbReference type="RefSeq" id="WP_080468483.1">
    <property type="nucleotide sequence ID" value="NZ_NUXH01000057.1"/>
</dbReference>
<proteinExistence type="predicted"/>
<dbReference type="Pfam" id="PF12438">
    <property type="entry name" value="DUF3679"/>
    <property type="match status" value="1"/>
</dbReference>
<gene>
    <name evidence="2" type="ORF">COJ30_15115</name>
</gene>
<dbReference type="InterPro" id="IPR020534">
    <property type="entry name" value="Uncharacterised_YqxA"/>
</dbReference>
<organism evidence="2 3">
    <name type="scientific">Bacillus anthracis</name>
    <name type="common">anthrax bacterium</name>
    <dbReference type="NCBI Taxonomy" id="1392"/>
    <lineage>
        <taxon>Bacteria</taxon>
        <taxon>Bacillati</taxon>
        <taxon>Bacillota</taxon>
        <taxon>Bacilli</taxon>
        <taxon>Bacillales</taxon>
        <taxon>Bacillaceae</taxon>
        <taxon>Bacillus</taxon>
        <taxon>Bacillus cereus group</taxon>
    </lineage>
</organism>
<evidence type="ECO:0000256" key="1">
    <source>
        <dbReference type="SAM" id="Phobius"/>
    </source>
</evidence>